<keyword evidence="1" id="KW-0812">Transmembrane</keyword>
<dbReference type="InterPro" id="IPR019681">
    <property type="entry name" value="DUF2530"/>
</dbReference>
<evidence type="ECO:0008006" key="4">
    <source>
        <dbReference type="Google" id="ProtNLM"/>
    </source>
</evidence>
<evidence type="ECO:0000313" key="3">
    <source>
        <dbReference type="Proteomes" id="UP001500665"/>
    </source>
</evidence>
<evidence type="ECO:0000256" key="1">
    <source>
        <dbReference type="SAM" id="Phobius"/>
    </source>
</evidence>
<dbReference type="Pfam" id="PF10745">
    <property type="entry name" value="DUF2530"/>
    <property type="match status" value="1"/>
</dbReference>
<gene>
    <name evidence="2" type="ORF">GCM10009550_17340</name>
</gene>
<name>A0ABN1QLI2_9ACTN</name>
<sequence length="87" mass="9211">MPTHPGRPQPEPLKTNDVLIAAGGTAIWLVALVVLLVVGLPADQRWWLWVCATGAAIGVFACLYIPRLQRKRADDEAVAGSGAPPVS</sequence>
<keyword evidence="3" id="KW-1185">Reference proteome</keyword>
<reference evidence="2 3" key="1">
    <citation type="journal article" date="2019" name="Int. J. Syst. Evol. Microbiol.">
        <title>The Global Catalogue of Microorganisms (GCM) 10K type strain sequencing project: providing services to taxonomists for standard genome sequencing and annotation.</title>
        <authorList>
            <consortium name="The Broad Institute Genomics Platform"/>
            <consortium name="The Broad Institute Genome Sequencing Center for Infectious Disease"/>
            <person name="Wu L."/>
            <person name="Ma J."/>
        </authorList>
    </citation>
    <scope>NUCLEOTIDE SEQUENCE [LARGE SCALE GENOMIC DNA]</scope>
    <source>
        <strain evidence="2 3">JCM 10696</strain>
    </source>
</reference>
<dbReference type="EMBL" id="BAAAHH010000005">
    <property type="protein sequence ID" value="GAA0944417.1"/>
    <property type="molecule type" value="Genomic_DNA"/>
</dbReference>
<keyword evidence="1" id="KW-0472">Membrane</keyword>
<dbReference type="RefSeq" id="WP_344238621.1">
    <property type="nucleotide sequence ID" value="NZ_BAAAHH010000005.1"/>
</dbReference>
<accession>A0ABN1QLI2</accession>
<feature type="transmembrane region" description="Helical" evidence="1">
    <location>
        <begin position="46"/>
        <end position="65"/>
    </location>
</feature>
<keyword evidence="1" id="KW-1133">Transmembrane helix</keyword>
<proteinExistence type="predicted"/>
<evidence type="ECO:0000313" key="2">
    <source>
        <dbReference type="EMBL" id="GAA0944417.1"/>
    </source>
</evidence>
<organism evidence="2 3">
    <name type="scientific">Actinocorallia libanotica</name>
    <dbReference type="NCBI Taxonomy" id="46162"/>
    <lineage>
        <taxon>Bacteria</taxon>
        <taxon>Bacillati</taxon>
        <taxon>Actinomycetota</taxon>
        <taxon>Actinomycetes</taxon>
        <taxon>Streptosporangiales</taxon>
        <taxon>Thermomonosporaceae</taxon>
        <taxon>Actinocorallia</taxon>
    </lineage>
</organism>
<feature type="transmembrane region" description="Helical" evidence="1">
    <location>
        <begin position="18"/>
        <end position="40"/>
    </location>
</feature>
<protein>
    <recommendedName>
        <fullName evidence="4">DUF2530 domain-containing protein</fullName>
    </recommendedName>
</protein>
<dbReference type="Proteomes" id="UP001500665">
    <property type="component" value="Unassembled WGS sequence"/>
</dbReference>
<comment type="caution">
    <text evidence="2">The sequence shown here is derived from an EMBL/GenBank/DDBJ whole genome shotgun (WGS) entry which is preliminary data.</text>
</comment>